<organism evidence="2 3">
    <name type="scientific">Linnemannia exigua</name>
    <dbReference type="NCBI Taxonomy" id="604196"/>
    <lineage>
        <taxon>Eukaryota</taxon>
        <taxon>Fungi</taxon>
        <taxon>Fungi incertae sedis</taxon>
        <taxon>Mucoromycota</taxon>
        <taxon>Mortierellomycotina</taxon>
        <taxon>Mortierellomycetes</taxon>
        <taxon>Mortierellales</taxon>
        <taxon>Mortierellaceae</taxon>
        <taxon>Linnemannia</taxon>
    </lineage>
</organism>
<feature type="compositionally biased region" description="Basic and acidic residues" evidence="1">
    <location>
        <begin position="337"/>
        <end position="358"/>
    </location>
</feature>
<proteinExistence type="predicted"/>
<feature type="compositionally biased region" description="Polar residues" evidence="1">
    <location>
        <begin position="58"/>
        <end position="69"/>
    </location>
</feature>
<dbReference type="AlphaFoldDB" id="A0AAD4H282"/>
<name>A0AAD4H282_9FUNG</name>
<comment type="caution">
    <text evidence="2">The sequence shown here is derived from an EMBL/GenBank/DDBJ whole genome shotgun (WGS) entry which is preliminary data.</text>
</comment>
<keyword evidence="3" id="KW-1185">Reference proteome</keyword>
<dbReference type="Proteomes" id="UP001194580">
    <property type="component" value="Unassembled WGS sequence"/>
</dbReference>
<accession>A0AAD4H282</accession>
<gene>
    <name evidence="2" type="ORF">BGZ95_006121</name>
</gene>
<dbReference type="EMBL" id="JAAAIL010002842">
    <property type="protein sequence ID" value="KAG0254164.1"/>
    <property type="molecule type" value="Genomic_DNA"/>
</dbReference>
<feature type="compositionally biased region" description="Low complexity" evidence="1">
    <location>
        <begin position="324"/>
        <end position="334"/>
    </location>
</feature>
<evidence type="ECO:0000313" key="2">
    <source>
        <dbReference type="EMBL" id="KAG0254164.1"/>
    </source>
</evidence>
<feature type="non-terminal residue" evidence="2">
    <location>
        <position position="358"/>
    </location>
</feature>
<feature type="compositionally biased region" description="Basic and acidic residues" evidence="1">
    <location>
        <begin position="128"/>
        <end position="172"/>
    </location>
</feature>
<sequence>MKLPNLKYDTPESSVHNYSPGTSVVFNAFRGHGRLLTQPYATTSDNNPPEELAYEPTPGSQSQEWSQDPYSPRRHPQPLPPSHSYDSDGHSPYHHRHNHLLQQQRYPDYPSYRSPHHSQYPPYMVNGHDPRDASDPRDPRDPRDPVDPRDYRHPRDYQNPHDTREAYRREFDSQPGPPSPRMASALAGDPSARMEDQESRGRMAHYPVPHTRDGHVLQPPPPPVSHRHRSPHNALDPPRSKNTDSPYDEHANSRYHSFPSQLRSPAEPWDSSSEHRPPYASAAIDIPQPLYRRSANTPNDSRRHEPMDNSRQHHAPYPHLPHQSPSSSAAGPSSYRDSFKPPRGEGPRYEFTRTHYRM</sequence>
<feature type="compositionally biased region" description="Polar residues" evidence="1">
    <location>
        <begin position="254"/>
        <end position="263"/>
    </location>
</feature>
<feature type="compositionally biased region" description="Polar residues" evidence="1">
    <location>
        <begin position="11"/>
        <end position="21"/>
    </location>
</feature>
<feature type="region of interest" description="Disordered" evidence="1">
    <location>
        <begin position="37"/>
        <end position="358"/>
    </location>
</feature>
<feature type="compositionally biased region" description="Basic and acidic residues" evidence="1">
    <location>
        <begin position="238"/>
        <end position="252"/>
    </location>
</feature>
<protein>
    <submittedName>
        <fullName evidence="2">Uncharacterized protein</fullName>
    </submittedName>
</protein>
<feature type="region of interest" description="Disordered" evidence="1">
    <location>
        <begin position="1"/>
        <end position="21"/>
    </location>
</feature>
<evidence type="ECO:0000256" key="1">
    <source>
        <dbReference type="SAM" id="MobiDB-lite"/>
    </source>
</evidence>
<reference evidence="2" key="1">
    <citation type="journal article" date="2020" name="Fungal Divers.">
        <title>Resolving the Mortierellaceae phylogeny through synthesis of multi-gene phylogenetics and phylogenomics.</title>
        <authorList>
            <person name="Vandepol N."/>
            <person name="Liber J."/>
            <person name="Desiro A."/>
            <person name="Na H."/>
            <person name="Kennedy M."/>
            <person name="Barry K."/>
            <person name="Grigoriev I.V."/>
            <person name="Miller A.N."/>
            <person name="O'Donnell K."/>
            <person name="Stajich J.E."/>
            <person name="Bonito G."/>
        </authorList>
    </citation>
    <scope>NUCLEOTIDE SEQUENCE</scope>
    <source>
        <strain evidence="2">NRRL 28262</strain>
    </source>
</reference>
<feature type="compositionally biased region" description="Basic and acidic residues" evidence="1">
    <location>
        <begin position="300"/>
        <end position="311"/>
    </location>
</feature>
<feature type="compositionally biased region" description="Basic and acidic residues" evidence="1">
    <location>
        <begin position="192"/>
        <end position="201"/>
    </location>
</feature>
<evidence type="ECO:0000313" key="3">
    <source>
        <dbReference type="Proteomes" id="UP001194580"/>
    </source>
</evidence>